<name>A0A8H3DSC9_9AGAM</name>
<evidence type="ECO:0000259" key="3">
    <source>
        <dbReference type="PROSITE" id="PS51168"/>
    </source>
</evidence>
<sequence length="158" mass="17391">MVSLWPATLGSFVWVTLALAVASNQTFDAECYNSPLPNIPPANDTRSIPWGTPGVELANGTTCCDSIEEVRARIADTDQQILQLLGERAGYVREAGRFKSNRSSVFNQAANDVVVQRALNASKADHIPETIAVEVYNKILETMLAFEYCSYDSYHSED</sequence>
<dbReference type="SMART" id="SM00830">
    <property type="entry name" value="CM_2"/>
    <property type="match status" value="1"/>
</dbReference>
<dbReference type="AlphaFoldDB" id="A0A8H3DSC9"/>
<protein>
    <recommendedName>
        <fullName evidence="3">Chorismate mutase domain-containing protein</fullName>
    </recommendedName>
</protein>
<dbReference type="PROSITE" id="PS51168">
    <property type="entry name" value="CHORISMATE_MUT_2"/>
    <property type="match status" value="1"/>
</dbReference>
<evidence type="ECO:0000256" key="1">
    <source>
        <dbReference type="ARBA" id="ARBA00023235"/>
    </source>
</evidence>
<reference evidence="4" key="1">
    <citation type="submission" date="2021-01" db="EMBL/GenBank/DDBJ databases">
        <authorList>
            <person name="Kaushik A."/>
        </authorList>
    </citation>
    <scope>NUCLEOTIDE SEQUENCE</scope>
    <source>
        <strain evidence="4">AG6-10EEA</strain>
    </source>
</reference>
<evidence type="ECO:0000313" key="4">
    <source>
        <dbReference type="EMBL" id="CAE6537101.1"/>
    </source>
</evidence>
<dbReference type="InterPro" id="IPR036263">
    <property type="entry name" value="Chorismate_II_sf"/>
</dbReference>
<feature type="signal peptide" evidence="2">
    <location>
        <begin position="1"/>
        <end position="18"/>
    </location>
</feature>
<organism evidence="4 5">
    <name type="scientific">Rhizoctonia solani</name>
    <dbReference type="NCBI Taxonomy" id="456999"/>
    <lineage>
        <taxon>Eukaryota</taxon>
        <taxon>Fungi</taxon>
        <taxon>Dikarya</taxon>
        <taxon>Basidiomycota</taxon>
        <taxon>Agaricomycotina</taxon>
        <taxon>Agaricomycetes</taxon>
        <taxon>Cantharellales</taxon>
        <taxon>Ceratobasidiaceae</taxon>
        <taxon>Rhizoctonia</taxon>
    </lineage>
</organism>
<dbReference type="EMBL" id="CAJMXA010004209">
    <property type="protein sequence ID" value="CAE6537101.1"/>
    <property type="molecule type" value="Genomic_DNA"/>
</dbReference>
<evidence type="ECO:0000256" key="2">
    <source>
        <dbReference type="SAM" id="SignalP"/>
    </source>
</evidence>
<keyword evidence="1" id="KW-0413">Isomerase</keyword>
<dbReference type="InterPro" id="IPR002701">
    <property type="entry name" value="CM_II_prokaryot"/>
</dbReference>
<comment type="caution">
    <text evidence="4">The sequence shown here is derived from an EMBL/GenBank/DDBJ whole genome shotgun (WGS) entry which is preliminary data.</text>
</comment>
<dbReference type="PANTHER" id="PTHR38041">
    <property type="entry name" value="CHORISMATE MUTASE"/>
    <property type="match status" value="1"/>
</dbReference>
<dbReference type="Proteomes" id="UP000663853">
    <property type="component" value="Unassembled WGS sequence"/>
</dbReference>
<keyword evidence="2" id="KW-0732">Signal</keyword>
<gene>
    <name evidence="4" type="ORF">RDB_LOCUS182724</name>
</gene>
<dbReference type="InterPro" id="IPR036979">
    <property type="entry name" value="CM_dom_sf"/>
</dbReference>
<dbReference type="Pfam" id="PF01817">
    <property type="entry name" value="CM_2"/>
    <property type="match status" value="1"/>
</dbReference>
<evidence type="ECO:0000313" key="5">
    <source>
        <dbReference type="Proteomes" id="UP000663853"/>
    </source>
</evidence>
<dbReference type="PANTHER" id="PTHR38041:SF1">
    <property type="entry name" value="CHORISMATE MUTASE"/>
    <property type="match status" value="1"/>
</dbReference>
<feature type="domain" description="Chorismate mutase" evidence="3">
    <location>
        <begin position="61"/>
        <end position="151"/>
    </location>
</feature>
<dbReference type="InterPro" id="IPR051331">
    <property type="entry name" value="Chorismate_mutase-related"/>
</dbReference>
<dbReference type="SUPFAM" id="SSF48600">
    <property type="entry name" value="Chorismate mutase II"/>
    <property type="match status" value="1"/>
</dbReference>
<dbReference type="GO" id="GO:0004106">
    <property type="term" value="F:chorismate mutase activity"/>
    <property type="evidence" value="ECO:0007669"/>
    <property type="project" value="InterPro"/>
</dbReference>
<feature type="chain" id="PRO_5034385777" description="Chorismate mutase domain-containing protein" evidence="2">
    <location>
        <begin position="19"/>
        <end position="158"/>
    </location>
</feature>
<proteinExistence type="predicted"/>
<accession>A0A8H3DSC9</accession>
<dbReference type="GO" id="GO:0046417">
    <property type="term" value="P:chorismate metabolic process"/>
    <property type="evidence" value="ECO:0007669"/>
    <property type="project" value="InterPro"/>
</dbReference>
<dbReference type="Gene3D" id="1.20.59.10">
    <property type="entry name" value="Chorismate mutase"/>
    <property type="match status" value="1"/>
</dbReference>
<dbReference type="GO" id="GO:0009697">
    <property type="term" value="P:salicylic acid biosynthetic process"/>
    <property type="evidence" value="ECO:0007669"/>
    <property type="project" value="TreeGrafter"/>
</dbReference>